<dbReference type="Pfam" id="PF09532">
    <property type="entry name" value="FDF"/>
    <property type="match status" value="1"/>
</dbReference>
<evidence type="ECO:0000259" key="19">
    <source>
        <dbReference type="PROSITE" id="PS51512"/>
    </source>
</evidence>
<evidence type="ECO:0000256" key="2">
    <source>
        <dbReference type="ARBA" id="ARBA00004201"/>
    </source>
</evidence>
<evidence type="ECO:0000256" key="14">
    <source>
        <dbReference type="ARBA" id="ARBA00047899"/>
    </source>
</evidence>
<evidence type="ECO:0000256" key="12">
    <source>
        <dbReference type="ARBA" id="ARBA00030980"/>
    </source>
</evidence>
<feature type="domain" description="DFDF" evidence="19">
    <location>
        <begin position="313"/>
        <end position="349"/>
    </location>
</feature>
<feature type="compositionally biased region" description="Basic residues" evidence="16">
    <location>
        <begin position="232"/>
        <end position="241"/>
    </location>
</feature>
<dbReference type="PANTHER" id="PTHR13612">
    <property type="entry name" value="ENHANCER OF MRNA-DECAPPING PROTEIN 3"/>
    <property type="match status" value="1"/>
</dbReference>
<keyword evidence="11" id="KW-0779">Telomere</keyword>
<dbReference type="PROSITE" id="PS00109">
    <property type="entry name" value="PROTEIN_KINASE_TYR"/>
    <property type="match status" value="1"/>
</dbReference>
<evidence type="ECO:0000259" key="18">
    <source>
        <dbReference type="PROSITE" id="PS51385"/>
    </source>
</evidence>
<sequence length="1304" mass="144801">MASEFIGCTVLVTLKSPPNCRIKGEVVDVVGTRLSLQNAILLWNGQHFPLYHIDGSKIADLEISSEPAPQTPVHHRNGHFDNSGYHSSSQHGQLPRPTASTQSESVSHGAGAPSFVDPAILSFKRPSTQDGRQNANNEVEPVTIPSHTISTSPVMLGGSEVPTSAHASHLGHHARLPATLNAPFSDLELSKPDQSSSLREDIVEQQELEHNSVPHDRARGVNSSAAPQLKPVGKRGKRGNRGKVDKEGGETTDITATEMHVSATSHGRKGVLGKGWRQTAFIEPIDTSPTANKSKLKAKKTRAQKENLNGWATEEATDIQELGDFDFQSNLSKFDKRRVFDEIRNDDMTPLEDRLASFNRRPKPGTNGGKNLHYTENVLDSTTQQHTSQWNSEAGETDDECTGNGRTSSRNRSMPSRKGSGVIASTPSSAQFTILGRPHLTSARTVSPQPIKVMKHSASSMTGSSSPSGGALHMITTGRKCPSISPLQMVEIEQIAVSELGLTEDIVTENAGRGIAEGAISLATGLRVPSIIVVFVGNHRTGARTVASARHLRNRGYRVSLCVLGNGRDGEFTDGFQKQIDIFQKAGGNVMRWEDLSARLSMGDFKPKLIIDALFGMHVAFEDLRTDDQATAFEIISWVNRSKIDILSVDVPSGLSATTGEATVSQGSQLAVSSQFVICLGAPKTGLVTALSSRGGESWQIAVADVGISPVAWRKYGTRRRHGVEFGSAWYINMASGISNGVIVALSLIFSSSPSHQRGKQLLDSKLAGNLYHILSLECIFKHLHTGTMAYNQPELDLDNYYGAGRPVDDAGRSINVMIKGHVGEELQMIVLRRRLAGPLILSQCNDLERIGSPTSIRPVQEGRADTFRYHLLRSHIENFPSDNHYNLERDYFNNMCPDIAKRFTIYGKIGRGTFGRVYAAREMSRPAAATGFRFSTGCDWDYGYRRASMAALIEPSDPRARAYAPKPPRQFAIKMELQCPLSIHGFARAQTCEYREVYTGEQRFLPVEAVVLELLTECERFPKIDSVYIHKEFASIVMSASSLDDDPLRETLLLEPGTIPTQHFPGYNGEQLTHLKQTRVTEIQACKIASNILEALVYLMDMKMLHGDLSHRNYLVDKNLNTQLIDFGAVYVSENNGWEAERYGYIEAFEYFVNPEIALQLATDDLQNPIHTIAERHIPLSHDRRVQYLWKFGVLVYDLLHGYCPWETPEPQANKGDIKTLYAWDDYDEEKFLYLYDRRLRIMNEELPIDERLSQDCVDALRHLLARDVSDRMDMAELQRLPWFQGHWVDRASEMQRPQRKEA</sequence>
<comment type="catalytic activity">
    <reaction evidence="14">
        <text>L-threonyl-[protein] + ATP = O-phospho-L-threonyl-[protein] + ADP + H(+)</text>
        <dbReference type="Rhea" id="RHEA:46608"/>
        <dbReference type="Rhea" id="RHEA-COMP:11060"/>
        <dbReference type="Rhea" id="RHEA-COMP:11605"/>
        <dbReference type="ChEBI" id="CHEBI:15378"/>
        <dbReference type="ChEBI" id="CHEBI:30013"/>
        <dbReference type="ChEBI" id="CHEBI:30616"/>
        <dbReference type="ChEBI" id="CHEBI:61977"/>
        <dbReference type="ChEBI" id="CHEBI:456216"/>
        <dbReference type="EC" id="2.7.11.1"/>
    </reaction>
</comment>
<feature type="domain" description="Protein kinase" evidence="17">
    <location>
        <begin position="904"/>
        <end position="1285"/>
    </location>
</feature>
<dbReference type="InterPro" id="IPR036652">
    <property type="entry name" value="YjeF_N_dom_sf"/>
</dbReference>
<dbReference type="InterPro" id="IPR011009">
    <property type="entry name" value="Kinase-like_dom_sf"/>
</dbReference>
<dbReference type="SUPFAM" id="SSF64153">
    <property type="entry name" value="YjeF N-terminal domain-like"/>
    <property type="match status" value="1"/>
</dbReference>
<dbReference type="Gene3D" id="1.10.510.10">
    <property type="entry name" value="Transferase(Phosphotransferase) domain 1"/>
    <property type="match status" value="1"/>
</dbReference>
<feature type="compositionally biased region" description="Polar residues" evidence="16">
    <location>
        <begin position="84"/>
        <end position="106"/>
    </location>
</feature>
<dbReference type="Pfam" id="PF03853">
    <property type="entry name" value="YjeF_N"/>
    <property type="match status" value="1"/>
</dbReference>
<comment type="subcellular location">
    <subcellularLocation>
        <location evidence="3">Chromosome</location>
        <location evidence="3">Telomere</location>
    </subcellularLocation>
    <subcellularLocation>
        <location evidence="2">Cytoplasm</location>
        <location evidence="2">P-body</location>
    </subcellularLocation>
</comment>
<dbReference type="SMART" id="SM01199">
    <property type="entry name" value="FDF"/>
    <property type="match status" value="1"/>
</dbReference>
<evidence type="ECO:0000256" key="11">
    <source>
        <dbReference type="ARBA" id="ARBA00022895"/>
    </source>
</evidence>
<dbReference type="GO" id="GO:0031087">
    <property type="term" value="P:deadenylation-independent decapping of nuclear-transcribed mRNA"/>
    <property type="evidence" value="ECO:0007669"/>
    <property type="project" value="TreeGrafter"/>
</dbReference>
<dbReference type="SUPFAM" id="SSF56112">
    <property type="entry name" value="Protein kinase-like (PK-like)"/>
    <property type="match status" value="1"/>
</dbReference>
<comment type="caution">
    <text evidence="20">The sequence shown here is derived from an EMBL/GenBank/DDBJ whole genome shotgun (WGS) entry which is preliminary data.</text>
</comment>
<comment type="subunit">
    <text evidence="5">Component of the EKC/KEOPS complex composed of at least BUD32, CGI121, GON7, KAE1 and PCC1; the whole complex dimerizes.</text>
</comment>
<evidence type="ECO:0000256" key="5">
    <source>
        <dbReference type="ARBA" id="ARBA00011534"/>
    </source>
</evidence>
<feature type="region of interest" description="Disordered" evidence="16">
    <location>
        <begin position="210"/>
        <end position="250"/>
    </location>
</feature>
<evidence type="ECO:0000256" key="10">
    <source>
        <dbReference type="ARBA" id="ARBA00022490"/>
    </source>
</evidence>
<dbReference type="InterPro" id="IPR004443">
    <property type="entry name" value="YjeF_N_dom"/>
</dbReference>
<dbReference type="EC" id="2.7.11.1" evidence="6"/>
<evidence type="ECO:0000256" key="8">
    <source>
        <dbReference type="ARBA" id="ARBA00015797"/>
    </source>
</evidence>
<dbReference type="Gene3D" id="3.40.50.10260">
    <property type="entry name" value="YjeF N-terminal domain"/>
    <property type="match status" value="1"/>
</dbReference>
<keyword evidence="11" id="KW-0158">Chromosome</keyword>
<dbReference type="Pfam" id="PF00069">
    <property type="entry name" value="Pkinase"/>
    <property type="match status" value="1"/>
</dbReference>
<feature type="region of interest" description="Disordered" evidence="16">
    <location>
        <begin position="67"/>
        <end position="111"/>
    </location>
</feature>
<feature type="domain" description="YjeF N-terminal" evidence="18">
    <location>
        <begin position="489"/>
        <end position="714"/>
    </location>
</feature>
<evidence type="ECO:0000256" key="3">
    <source>
        <dbReference type="ARBA" id="ARBA00004574"/>
    </source>
</evidence>
<dbReference type="InterPro" id="IPR019050">
    <property type="entry name" value="FDF_dom"/>
</dbReference>
<organism evidence="20 21">
    <name type="scientific">Trichophyton rubrum</name>
    <name type="common">Athlete's foot fungus</name>
    <name type="synonym">Epidermophyton rubrum</name>
    <dbReference type="NCBI Taxonomy" id="5551"/>
    <lineage>
        <taxon>Eukaryota</taxon>
        <taxon>Fungi</taxon>
        <taxon>Dikarya</taxon>
        <taxon>Ascomycota</taxon>
        <taxon>Pezizomycotina</taxon>
        <taxon>Eurotiomycetes</taxon>
        <taxon>Eurotiomycetidae</taxon>
        <taxon>Onygenales</taxon>
        <taxon>Arthrodermataceae</taxon>
        <taxon>Trichophyton</taxon>
    </lineage>
</organism>
<evidence type="ECO:0000256" key="1">
    <source>
        <dbReference type="ARBA" id="ARBA00003747"/>
    </source>
</evidence>
<dbReference type="GO" id="GO:0005524">
    <property type="term" value="F:ATP binding"/>
    <property type="evidence" value="ECO:0007669"/>
    <property type="project" value="InterPro"/>
</dbReference>
<name>A0A178F812_TRIRU</name>
<reference evidence="20 21" key="1">
    <citation type="submission" date="2016-05" db="EMBL/GenBank/DDBJ databases">
        <title>Genome sequencing of Trichophyton rubrum CMCC(F)T1i isolated from hair.</title>
        <authorList>
            <person name="Zhan P."/>
            <person name="Tao Y."/>
            <person name="Liu W."/>
        </authorList>
    </citation>
    <scope>NUCLEOTIDE SEQUENCE [LARGE SCALE GENOMIC DNA]</scope>
    <source>
        <strain evidence="21">CMCC(F)T1i</strain>
    </source>
</reference>
<dbReference type="PROSITE" id="PS51385">
    <property type="entry name" value="YJEF_N"/>
    <property type="match status" value="1"/>
</dbReference>
<evidence type="ECO:0000256" key="15">
    <source>
        <dbReference type="ARBA" id="ARBA00048679"/>
    </source>
</evidence>
<dbReference type="VEuPathDB" id="FungiDB:TERG_08501"/>
<dbReference type="GO" id="GO:0000781">
    <property type="term" value="C:chromosome, telomeric region"/>
    <property type="evidence" value="ECO:0007669"/>
    <property type="project" value="UniProtKB-SubCell"/>
</dbReference>
<dbReference type="GO" id="GO:0033962">
    <property type="term" value="P:P-body assembly"/>
    <property type="evidence" value="ECO:0007669"/>
    <property type="project" value="TreeGrafter"/>
</dbReference>
<dbReference type="PROSITE" id="PS51512">
    <property type="entry name" value="DFDF"/>
    <property type="match status" value="1"/>
</dbReference>
<dbReference type="InterPro" id="IPR000719">
    <property type="entry name" value="Prot_kinase_dom"/>
</dbReference>
<feature type="compositionally biased region" description="Polar residues" evidence="16">
    <location>
        <begin position="404"/>
        <end position="414"/>
    </location>
</feature>
<evidence type="ECO:0000256" key="4">
    <source>
        <dbReference type="ARBA" id="ARBA00006610"/>
    </source>
</evidence>
<keyword evidence="10" id="KW-0963">Cytoplasm</keyword>
<dbReference type="PROSITE" id="PS50011">
    <property type="entry name" value="PROTEIN_KINASE_DOM"/>
    <property type="match status" value="1"/>
</dbReference>
<accession>A0A178F812</accession>
<protein>
    <recommendedName>
        <fullName evidence="9">EKC/KEOPS complex subunit BUD32</fullName>
        <ecNumber evidence="6">2.7.11.1</ecNumber>
    </recommendedName>
    <alternativeName>
        <fullName evidence="12 13">Atypical Serine/threonine protein kinase BUD32</fullName>
    </alternativeName>
    <alternativeName>
        <fullName evidence="7">EKC/KEOPS complex subunit bud32</fullName>
    </alternativeName>
    <alternativeName>
        <fullName evidence="8">Enhancer of mRNA-decapping protein 3</fullName>
    </alternativeName>
</protein>
<feature type="compositionally biased region" description="Basic and acidic residues" evidence="16">
    <location>
        <begin position="210"/>
        <end position="219"/>
    </location>
</feature>
<evidence type="ECO:0000259" key="17">
    <source>
        <dbReference type="PROSITE" id="PS50011"/>
    </source>
</evidence>
<evidence type="ECO:0000313" key="20">
    <source>
        <dbReference type="EMBL" id="OAL68499.1"/>
    </source>
</evidence>
<comment type="catalytic activity">
    <reaction evidence="15">
        <text>L-seryl-[protein] + ATP = O-phospho-L-seryl-[protein] + ADP + H(+)</text>
        <dbReference type="Rhea" id="RHEA:17989"/>
        <dbReference type="Rhea" id="RHEA-COMP:9863"/>
        <dbReference type="Rhea" id="RHEA-COMP:11604"/>
        <dbReference type="ChEBI" id="CHEBI:15378"/>
        <dbReference type="ChEBI" id="CHEBI:29999"/>
        <dbReference type="ChEBI" id="CHEBI:30616"/>
        <dbReference type="ChEBI" id="CHEBI:83421"/>
        <dbReference type="ChEBI" id="CHEBI:456216"/>
        <dbReference type="EC" id="2.7.11.1"/>
    </reaction>
</comment>
<evidence type="ECO:0000256" key="9">
    <source>
        <dbReference type="ARBA" id="ARBA00019973"/>
    </source>
</evidence>
<dbReference type="SMART" id="SM00220">
    <property type="entry name" value="S_TKc"/>
    <property type="match status" value="1"/>
</dbReference>
<dbReference type="GO" id="GO:0004674">
    <property type="term" value="F:protein serine/threonine kinase activity"/>
    <property type="evidence" value="ECO:0007669"/>
    <property type="project" value="UniProtKB-EC"/>
</dbReference>
<evidence type="ECO:0000256" key="16">
    <source>
        <dbReference type="SAM" id="MobiDB-lite"/>
    </source>
</evidence>
<gene>
    <name evidence="20" type="ORF">A7C99_0237</name>
</gene>
<dbReference type="GO" id="GO:0000932">
    <property type="term" value="C:P-body"/>
    <property type="evidence" value="ECO:0007669"/>
    <property type="project" value="UniProtKB-SubCell"/>
</dbReference>
<dbReference type="EMBL" id="LHPM01000006">
    <property type="protein sequence ID" value="OAL68499.1"/>
    <property type="molecule type" value="Genomic_DNA"/>
</dbReference>
<dbReference type="Proteomes" id="UP000243015">
    <property type="component" value="Unassembled WGS sequence"/>
</dbReference>
<dbReference type="VEuPathDB" id="FungiDB:TERG_08500"/>
<comment type="similarity">
    <text evidence="4">Belongs to the EDC3 family.</text>
</comment>
<comment type="function">
    <text evidence="1">Component of the EKC/KEOPS complex that is required for the formation of a threonylcarbamoyl group on adenosine at position 37 (t(6)A37) in tRNAs that read codons beginning with adenine. The complex is probably involved in the transfer of the threonylcarbamoyl moiety of threonylcarbamoyl-AMP (TC-AMP) to the N6 group of A37. BUD32 has ATPase activity in the context of the EKC/KEOPS complex and likely plays a supporting role to the catalytic subunit KAE1. The EKC/KEOPS complex also promotes both telomere uncapping and telomere elongation. The complex is required for efficient recruitment of transcriptional coactivators.</text>
</comment>
<feature type="region of interest" description="Disordered" evidence="16">
    <location>
        <begin position="382"/>
        <end position="424"/>
    </location>
</feature>
<dbReference type="InterPro" id="IPR008266">
    <property type="entry name" value="Tyr_kinase_AS"/>
</dbReference>
<dbReference type="InterPro" id="IPR025762">
    <property type="entry name" value="DFDF"/>
</dbReference>
<dbReference type="GO" id="GO:0003729">
    <property type="term" value="F:mRNA binding"/>
    <property type="evidence" value="ECO:0007669"/>
    <property type="project" value="TreeGrafter"/>
</dbReference>
<evidence type="ECO:0000313" key="21">
    <source>
        <dbReference type="Proteomes" id="UP000243015"/>
    </source>
</evidence>
<feature type="compositionally biased region" description="Polar residues" evidence="16">
    <location>
        <begin position="382"/>
        <end position="394"/>
    </location>
</feature>
<evidence type="ECO:0000256" key="13">
    <source>
        <dbReference type="ARBA" id="ARBA00033194"/>
    </source>
</evidence>
<evidence type="ECO:0000256" key="7">
    <source>
        <dbReference type="ARBA" id="ARBA00013948"/>
    </source>
</evidence>
<proteinExistence type="inferred from homology"/>
<evidence type="ECO:0000256" key="6">
    <source>
        <dbReference type="ARBA" id="ARBA00012513"/>
    </source>
</evidence>
<dbReference type="PANTHER" id="PTHR13612:SF0">
    <property type="entry name" value="ENHANCER OF MRNA-DECAPPING PROTEIN 3"/>
    <property type="match status" value="1"/>
</dbReference>